<feature type="domain" description="5'-3' exonuclease" evidence="6">
    <location>
        <begin position="3"/>
        <end position="263"/>
    </location>
</feature>
<evidence type="ECO:0000256" key="2">
    <source>
        <dbReference type="ARBA" id="ARBA00022801"/>
    </source>
</evidence>
<evidence type="ECO:0000256" key="3">
    <source>
        <dbReference type="ARBA" id="ARBA00023125"/>
    </source>
</evidence>
<dbReference type="PANTHER" id="PTHR42646:SF2">
    <property type="entry name" value="5'-3' EXONUCLEASE FAMILY PROTEIN"/>
    <property type="match status" value="1"/>
</dbReference>
<reference evidence="7 8" key="1">
    <citation type="journal article" date="2024" name="Pathogens">
        <title>Staphylococcus hsinchuensis sp. nov., Isolated from Soymilk.</title>
        <authorList>
            <person name="Wang Y.T."/>
            <person name="Lin Y.C."/>
            <person name="Hsieh Y.H."/>
            <person name="Lin Y.T."/>
            <person name="Hamada M."/>
            <person name="Chen C.C."/>
            <person name="Liou J.S."/>
            <person name="Lee A.Y."/>
            <person name="Zhang W.L."/>
            <person name="Chen Y.T."/>
            <person name="Huang C.H."/>
        </authorList>
    </citation>
    <scope>NUCLEOTIDE SEQUENCE [LARGE SCALE GENOMIC DNA]</scope>
    <source>
        <strain evidence="7 8">H164</strain>
    </source>
</reference>
<dbReference type="InterPro" id="IPR029060">
    <property type="entry name" value="PIN-like_dom_sf"/>
</dbReference>
<evidence type="ECO:0000256" key="1">
    <source>
        <dbReference type="ARBA" id="ARBA00022722"/>
    </source>
</evidence>
<dbReference type="InterPro" id="IPR020045">
    <property type="entry name" value="DNA_polI_H3TH"/>
</dbReference>
<proteinExistence type="predicted"/>
<gene>
    <name evidence="7" type="ORF">QQM35_08400</name>
</gene>
<dbReference type="CDD" id="cd09859">
    <property type="entry name" value="PIN_53EXO"/>
    <property type="match status" value="1"/>
</dbReference>
<accession>A0ABZ3EBA0</accession>
<dbReference type="Gene3D" id="3.40.50.1010">
    <property type="entry name" value="5'-nuclease"/>
    <property type="match status" value="1"/>
</dbReference>
<dbReference type="SMART" id="SM00475">
    <property type="entry name" value="53EXOc"/>
    <property type="match status" value="1"/>
</dbReference>
<dbReference type="InterPro" id="IPR008918">
    <property type="entry name" value="HhH2"/>
</dbReference>
<evidence type="ECO:0000256" key="4">
    <source>
        <dbReference type="ARBA" id="ARBA00049957"/>
    </source>
</evidence>
<dbReference type="Pfam" id="PF01367">
    <property type="entry name" value="5_3_exonuc"/>
    <property type="match status" value="1"/>
</dbReference>
<keyword evidence="8" id="KW-1185">Reference proteome</keyword>
<dbReference type="Gene3D" id="1.10.150.20">
    <property type="entry name" value="5' to 3' exonuclease, C-terminal subdomain"/>
    <property type="match status" value="1"/>
</dbReference>
<dbReference type="InterPro" id="IPR020046">
    <property type="entry name" value="5-3_exonucl_a-hlix_arch_N"/>
</dbReference>
<dbReference type="GO" id="GO:0004527">
    <property type="term" value="F:exonuclease activity"/>
    <property type="evidence" value="ECO:0007669"/>
    <property type="project" value="UniProtKB-KW"/>
</dbReference>
<dbReference type="CDD" id="cd09898">
    <property type="entry name" value="H3TH_53EXO"/>
    <property type="match status" value="1"/>
</dbReference>
<dbReference type="Pfam" id="PF02739">
    <property type="entry name" value="5_3_exonuc_N"/>
    <property type="match status" value="1"/>
</dbReference>
<keyword evidence="2" id="KW-0378">Hydrolase</keyword>
<evidence type="ECO:0000259" key="6">
    <source>
        <dbReference type="SMART" id="SM00475"/>
    </source>
</evidence>
<sequence length="295" mass="33833">MANRILLVDGMALLFRHFYATSIHKQFMRNSSGTPTNAIQGVLRHVYTAIHEINPTHVAICWDMGKVTFRNDMFEGYKQNRPQPPEELIPQFDKVKAITEELGFVNIGIDHYEADDVIGTLAHEYSTSNEVYVITGDRDILQCLNDNVEIWLTKKGFNIYNRYTLDRFKEEYELNPKQLVDVKAFMGDPSDGYPGVKGIGEKTAIKLIRQYDTVESVLDSLHELTPGQRSKIEANIEDLKLSKTLAQIHLHVPISTTPLLERMDYKNHKSLAEILNICENHELKVTHKYLVANFK</sequence>
<name>A0ABZ3EBA0_9STAP</name>
<evidence type="ECO:0000256" key="5">
    <source>
        <dbReference type="ARBA" id="ARBA00050026"/>
    </source>
</evidence>
<dbReference type="SMART" id="SM00279">
    <property type="entry name" value="HhH2"/>
    <property type="match status" value="1"/>
</dbReference>
<keyword evidence="7" id="KW-0269">Exonuclease</keyword>
<keyword evidence="1" id="KW-0540">Nuclease</keyword>
<dbReference type="SUPFAM" id="SSF47807">
    <property type="entry name" value="5' to 3' exonuclease, C-terminal subdomain"/>
    <property type="match status" value="1"/>
</dbReference>
<dbReference type="PANTHER" id="PTHR42646">
    <property type="entry name" value="FLAP ENDONUCLEASE XNI"/>
    <property type="match status" value="1"/>
</dbReference>
<dbReference type="Proteomes" id="UP001436297">
    <property type="component" value="Chromosome"/>
</dbReference>
<dbReference type="InterPro" id="IPR038969">
    <property type="entry name" value="FEN"/>
</dbReference>
<organism evidence="7 8">
    <name type="scientific">Staphylococcus hsinchuensis</name>
    <dbReference type="NCBI Taxonomy" id="3051183"/>
    <lineage>
        <taxon>Bacteria</taxon>
        <taxon>Bacillati</taxon>
        <taxon>Bacillota</taxon>
        <taxon>Bacilli</taxon>
        <taxon>Bacillales</taxon>
        <taxon>Staphylococcaceae</taxon>
        <taxon>Staphylococcus</taxon>
    </lineage>
</organism>
<comment type="function">
    <text evidence="4">5'-3' exonuclease acting preferentially on double-stranded DNA.</text>
</comment>
<dbReference type="InterPro" id="IPR002421">
    <property type="entry name" value="5-3_exonuclease"/>
</dbReference>
<dbReference type="SUPFAM" id="SSF88723">
    <property type="entry name" value="PIN domain-like"/>
    <property type="match status" value="1"/>
</dbReference>
<keyword evidence="3" id="KW-0238">DNA-binding</keyword>
<evidence type="ECO:0000313" key="7">
    <source>
        <dbReference type="EMBL" id="XAF70086.1"/>
    </source>
</evidence>
<dbReference type="RefSeq" id="WP_342610322.1">
    <property type="nucleotide sequence ID" value="NZ_CP128355.1"/>
</dbReference>
<dbReference type="InterPro" id="IPR036279">
    <property type="entry name" value="5-3_exonuclease_C_sf"/>
</dbReference>
<dbReference type="EMBL" id="CP128355">
    <property type="protein sequence ID" value="XAF70086.1"/>
    <property type="molecule type" value="Genomic_DNA"/>
</dbReference>
<protein>
    <recommendedName>
        <fullName evidence="5">5'-3' exonuclease</fullName>
    </recommendedName>
</protein>
<evidence type="ECO:0000313" key="8">
    <source>
        <dbReference type="Proteomes" id="UP001436297"/>
    </source>
</evidence>